<proteinExistence type="predicted"/>
<dbReference type="EMBL" id="GBXM01080207">
    <property type="protein sequence ID" value="JAH28370.1"/>
    <property type="molecule type" value="Transcribed_RNA"/>
</dbReference>
<reference evidence="1" key="1">
    <citation type="submission" date="2014-11" db="EMBL/GenBank/DDBJ databases">
        <authorList>
            <person name="Amaro Gonzalez C."/>
        </authorList>
    </citation>
    <scope>NUCLEOTIDE SEQUENCE</scope>
</reference>
<accession>A0A0E9RIU3</accession>
<organism evidence="1">
    <name type="scientific">Anguilla anguilla</name>
    <name type="common">European freshwater eel</name>
    <name type="synonym">Muraena anguilla</name>
    <dbReference type="NCBI Taxonomy" id="7936"/>
    <lineage>
        <taxon>Eukaryota</taxon>
        <taxon>Metazoa</taxon>
        <taxon>Chordata</taxon>
        <taxon>Craniata</taxon>
        <taxon>Vertebrata</taxon>
        <taxon>Euteleostomi</taxon>
        <taxon>Actinopterygii</taxon>
        <taxon>Neopterygii</taxon>
        <taxon>Teleostei</taxon>
        <taxon>Anguilliformes</taxon>
        <taxon>Anguillidae</taxon>
        <taxon>Anguilla</taxon>
    </lineage>
</organism>
<dbReference type="AlphaFoldDB" id="A0A0E9RIU3"/>
<evidence type="ECO:0000313" key="1">
    <source>
        <dbReference type="EMBL" id="JAH28370.1"/>
    </source>
</evidence>
<reference evidence="1" key="2">
    <citation type="journal article" date="2015" name="Fish Shellfish Immunol.">
        <title>Early steps in the European eel (Anguilla anguilla)-Vibrio vulnificus interaction in the gills: Role of the RtxA13 toxin.</title>
        <authorList>
            <person name="Callol A."/>
            <person name="Pajuelo D."/>
            <person name="Ebbesson L."/>
            <person name="Teles M."/>
            <person name="MacKenzie S."/>
            <person name="Amaro C."/>
        </authorList>
    </citation>
    <scope>NUCLEOTIDE SEQUENCE</scope>
</reference>
<protein>
    <submittedName>
        <fullName evidence="1">Uncharacterized protein</fullName>
    </submittedName>
</protein>
<sequence length="43" mass="5064">MHIATLQYDVTHKKVTILLFSKQVLDKYFTINPNTTTNVALWR</sequence>
<name>A0A0E9RIU3_ANGAN</name>